<keyword evidence="8" id="KW-0100">Branched-chain amino acid biosynthesis</keyword>
<dbReference type="CDD" id="cd07940">
    <property type="entry name" value="DRE_TIM_IPMS"/>
    <property type="match status" value="1"/>
</dbReference>
<keyword evidence="4" id="KW-0432">Leucine biosynthesis</keyword>
<evidence type="ECO:0000256" key="4">
    <source>
        <dbReference type="ARBA" id="ARBA00022430"/>
    </source>
</evidence>
<dbReference type="InterPro" id="IPR000891">
    <property type="entry name" value="PYR_CT"/>
</dbReference>
<dbReference type="PANTHER" id="PTHR10277:SF9">
    <property type="entry name" value="2-ISOPROPYLMALATE SYNTHASE 1, CHLOROPLASTIC-RELATED"/>
    <property type="match status" value="1"/>
</dbReference>
<dbReference type="FunFam" id="1.10.238.260:FF:000001">
    <property type="entry name" value="2-isopropylmalate synthase"/>
    <property type="match status" value="1"/>
</dbReference>
<evidence type="ECO:0000259" key="9">
    <source>
        <dbReference type="PROSITE" id="PS50991"/>
    </source>
</evidence>
<dbReference type="SMART" id="SM00917">
    <property type="entry name" value="LeuA_dimer"/>
    <property type="match status" value="1"/>
</dbReference>
<protein>
    <recommendedName>
        <fullName evidence="3">2-isopropylmalate synthase</fullName>
        <ecNumber evidence="3">2.3.3.13</ecNumber>
    </recommendedName>
</protein>
<dbReference type="Pfam" id="PF22617">
    <property type="entry name" value="HCS_D2"/>
    <property type="match status" value="1"/>
</dbReference>
<organism evidence="10">
    <name type="scientific">freshwater metagenome</name>
    <dbReference type="NCBI Taxonomy" id="449393"/>
    <lineage>
        <taxon>unclassified sequences</taxon>
        <taxon>metagenomes</taxon>
        <taxon>ecological metagenomes</taxon>
    </lineage>
</organism>
<dbReference type="InterPro" id="IPR054691">
    <property type="entry name" value="LeuA/HCS_post-cat"/>
</dbReference>
<dbReference type="PROSITE" id="PS00815">
    <property type="entry name" value="AIPM_HOMOCIT_SYNTH_1"/>
    <property type="match status" value="1"/>
</dbReference>
<dbReference type="FunFam" id="3.20.20.70:FF:000010">
    <property type="entry name" value="2-isopropylmalate synthase"/>
    <property type="match status" value="1"/>
</dbReference>
<dbReference type="GO" id="GO:0009098">
    <property type="term" value="P:L-leucine biosynthetic process"/>
    <property type="evidence" value="ECO:0007669"/>
    <property type="project" value="UniProtKB-UniPathway"/>
</dbReference>
<dbReference type="NCBIfam" id="TIGR00973">
    <property type="entry name" value="leuA_bact"/>
    <property type="match status" value="1"/>
</dbReference>
<evidence type="ECO:0000256" key="1">
    <source>
        <dbReference type="ARBA" id="ARBA00004689"/>
    </source>
</evidence>
<dbReference type="HAMAP" id="MF_01025">
    <property type="entry name" value="LeuA_type1"/>
    <property type="match status" value="1"/>
</dbReference>
<dbReference type="SUPFAM" id="SSF110921">
    <property type="entry name" value="2-isopropylmalate synthase LeuA, allosteric (dimerisation) domain"/>
    <property type="match status" value="1"/>
</dbReference>
<dbReference type="PANTHER" id="PTHR10277">
    <property type="entry name" value="HOMOCITRATE SYNTHASE-RELATED"/>
    <property type="match status" value="1"/>
</dbReference>
<name>A0A6J7J5I5_9ZZZZ</name>
<evidence type="ECO:0000256" key="2">
    <source>
        <dbReference type="ARBA" id="ARBA00009396"/>
    </source>
</evidence>
<evidence type="ECO:0000256" key="6">
    <source>
        <dbReference type="ARBA" id="ARBA00022679"/>
    </source>
</evidence>
<dbReference type="GO" id="GO:0003852">
    <property type="term" value="F:2-isopropylmalate synthase activity"/>
    <property type="evidence" value="ECO:0007669"/>
    <property type="project" value="UniProtKB-EC"/>
</dbReference>
<keyword evidence="5" id="KW-0028">Amino-acid biosynthesis</keyword>
<dbReference type="GO" id="GO:0046872">
    <property type="term" value="F:metal ion binding"/>
    <property type="evidence" value="ECO:0007669"/>
    <property type="project" value="UniProtKB-KW"/>
</dbReference>
<sequence>MSITDSSITDSSPVEIVAADPNRIVIFDTTLRDGEQSPGISLDQGEKVEIAEQLARLGVDVIEAGFPIASQGDFESVQAIARSVSGPVICGLSRTALKDVDRCWEAIEPASRRRIHVFIATSETHMKHKLRMTPDQVKAEAAAAVAHARNYTSDVEFSPEDASRSDFDFMCEVLQIAVDNGATTLNIPDTVGYGMPAEYAKRLADVRDFVKGDYIISTHCHNDLGMAVANSMAAVHAGARQIECAINGLGERAGNAALEEIVMAMRTRSDYYGGIDCAIRSEELARTSRLVSRLTGYAVQYNKAVVGRNAFAHESGIHQHGMLSDPSTYEIMDPAAVGQGETKIVLGKHSGRHAFADRLKTMGYDLSGDALDSAFTRFKELADRKVELSDADLEALVAEEIGDTVHYAFQLVSVDCRGGSTTTPTATVVVTHDGETVEVTAEGGGMVDAACQAIKMATGVHGTLTGYTVHSVSGDVDALADVALRFNVDGLSMPGRGLSTDVVEASARAFLNAINRIVRVQKSGEDPTKVARPGSLR</sequence>
<dbReference type="InterPro" id="IPR050073">
    <property type="entry name" value="2-IPM_HCS-like"/>
</dbReference>
<dbReference type="PROSITE" id="PS00816">
    <property type="entry name" value="AIPM_HOMOCIT_SYNTH_2"/>
    <property type="match status" value="1"/>
</dbReference>
<accession>A0A6J7J5I5</accession>
<dbReference type="AlphaFoldDB" id="A0A6J7J5I5"/>
<evidence type="ECO:0000256" key="5">
    <source>
        <dbReference type="ARBA" id="ARBA00022605"/>
    </source>
</evidence>
<keyword evidence="6" id="KW-0808">Transferase</keyword>
<proteinExistence type="inferred from homology"/>
<dbReference type="InterPro" id="IPR002034">
    <property type="entry name" value="AIPM/Hcit_synth_CS"/>
</dbReference>
<dbReference type="EMBL" id="CAFBNC010000051">
    <property type="protein sequence ID" value="CAB4938379.1"/>
    <property type="molecule type" value="Genomic_DNA"/>
</dbReference>
<dbReference type="SUPFAM" id="SSF51569">
    <property type="entry name" value="Aldolase"/>
    <property type="match status" value="1"/>
</dbReference>
<comment type="pathway">
    <text evidence="1">Amino-acid biosynthesis; L-leucine biosynthesis; L-leucine from 3-methyl-2-oxobutanoate: step 1/4.</text>
</comment>
<dbReference type="Gene3D" id="1.10.238.260">
    <property type="match status" value="1"/>
</dbReference>
<dbReference type="Gene3D" id="3.20.20.70">
    <property type="entry name" value="Aldolase class I"/>
    <property type="match status" value="1"/>
</dbReference>
<dbReference type="Pfam" id="PF00682">
    <property type="entry name" value="HMGL-like"/>
    <property type="match status" value="1"/>
</dbReference>
<keyword evidence="7" id="KW-0479">Metal-binding</keyword>
<dbReference type="EC" id="2.3.3.13" evidence="3"/>
<dbReference type="Gene3D" id="3.30.160.270">
    <property type="match status" value="1"/>
</dbReference>
<dbReference type="InterPro" id="IPR013709">
    <property type="entry name" value="2-isopropylmalate_synth_dimer"/>
</dbReference>
<dbReference type="NCBIfam" id="NF002086">
    <property type="entry name" value="PRK00915.1-3"/>
    <property type="match status" value="1"/>
</dbReference>
<dbReference type="InterPro" id="IPR005671">
    <property type="entry name" value="LeuA_bact_synth"/>
</dbReference>
<gene>
    <name evidence="10" type="ORF">UFOPK3733_01126</name>
</gene>
<evidence type="ECO:0000313" key="10">
    <source>
        <dbReference type="EMBL" id="CAB4938379.1"/>
    </source>
</evidence>
<feature type="domain" description="Pyruvate carboxyltransferase" evidence="9">
    <location>
        <begin position="24"/>
        <end position="285"/>
    </location>
</feature>
<evidence type="ECO:0000256" key="7">
    <source>
        <dbReference type="ARBA" id="ARBA00022723"/>
    </source>
</evidence>
<dbReference type="UniPathway" id="UPA00048">
    <property type="reaction ID" value="UER00070"/>
</dbReference>
<dbReference type="PROSITE" id="PS50991">
    <property type="entry name" value="PYR_CT"/>
    <property type="match status" value="1"/>
</dbReference>
<evidence type="ECO:0000256" key="8">
    <source>
        <dbReference type="ARBA" id="ARBA00023304"/>
    </source>
</evidence>
<dbReference type="Pfam" id="PF08502">
    <property type="entry name" value="LeuA_dimer"/>
    <property type="match status" value="1"/>
</dbReference>
<comment type="similarity">
    <text evidence="2">Belongs to the alpha-IPM synthase/homocitrate synthase family. LeuA type 1 subfamily.</text>
</comment>
<evidence type="ECO:0000256" key="3">
    <source>
        <dbReference type="ARBA" id="ARBA00012973"/>
    </source>
</evidence>
<dbReference type="InterPro" id="IPR036230">
    <property type="entry name" value="LeuA_allosteric_dom_sf"/>
</dbReference>
<dbReference type="InterPro" id="IPR013785">
    <property type="entry name" value="Aldolase_TIM"/>
</dbReference>
<reference evidence="10" key="1">
    <citation type="submission" date="2020-05" db="EMBL/GenBank/DDBJ databases">
        <authorList>
            <person name="Chiriac C."/>
            <person name="Salcher M."/>
            <person name="Ghai R."/>
            <person name="Kavagutti S V."/>
        </authorList>
    </citation>
    <scope>NUCLEOTIDE SEQUENCE</scope>
</reference>